<dbReference type="OrthoDB" id="2619420at2"/>
<dbReference type="Proteomes" id="UP000490800">
    <property type="component" value="Unassembled WGS sequence"/>
</dbReference>
<name>A0A7X3FJP7_9BACL</name>
<dbReference type="InterPro" id="IPR009081">
    <property type="entry name" value="PP-bd_ACP"/>
</dbReference>
<dbReference type="AlphaFoldDB" id="A0A7X3FJP7"/>
<comment type="caution">
    <text evidence="2">The sequence shown here is derived from an EMBL/GenBank/DDBJ whole genome shotgun (WGS) entry which is preliminary data.</text>
</comment>
<organism evidence="2 3">
    <name type="scientific">Paenibacillus lutrae</name>
    <dbReference type="NCBI Taxonomy" id="2078573"/>
    <lineage>
        <taxon>Bacteria</taxon>
        <taxon>Bacillati</taxon>
        <taxon>Bacillota</taxon>
        <taxon>Bacilli</taxon>
        <taxon>Bacillales</taxon>
        <taxon>Paenibacillaceae</taxon>
        <taxon>Paenibacillus</taxon>
    </lineage>
</organism>
<accession>A0A7X3FJP7</accession>
<sequence length="78" mass="9245">MISIRNQVEQFIYELMDRPPSAALHNRLVDNGFDSIMFIRLMVLIEKKYGIEIQDEFLIMENMSTIDEVVVFIQNYSQ</sequence>
<evidence type="ECO:0000259" key="1">
    <source>
        <dbReference type="PROSITE" id="PS50075"/>
    </source>
</evidence>
<evidence type="ECO:0000313" key="2">
    <source>
        <dbReference type="EMBL" id="MVP00973.1"/>
    </source>
</evidence>
<gene>
    <name evidence="2" type="ORF">EDM21_15835</name>
</gene>
<feature type="domain" description="Carrier" evidence="1">
    <location>
        <begin position="1"/>
        <end position="77"/>
    </location>
</feature>
<dbReference type="RefSeq" id="WP_157336966.1">
    <property type="nucleotide sequence ID" value="NZ_RHLK01000009.1"/>
</dbReference>
<dbReference type="Pfam" id="PF00550">
    <property type="entry name" value="PP-binding"/>
    <property type="match status" value="1"/>
</dbReference>
<dbReference type="EMBL" id="RHLK01000009">
    <property type="protein sequence ID" value="MVP00973.1"/>
    <property type="molecule type" value="Genomic_DNA"/>
</dbReference>
<reference evidence="2 3" key="1">
    <citation type="journal article" date="2019" name="Microorganisms">
        <title>Paenibacillus lutrae sp. nov., A Chitinolytic Species Isolated from A River Otter in Castril Natural Park, Granada, Spain.</title>
        <authorList>
            <person name="Rodriguez M."/>
            <person name="Reina J.C."/>
            <person name="Bejar V."/>
            <person name="Llamas I."/>
        </authorList>
    </citation>
    <scope>NUCLEOTIDE SEQUENCE [LARGE SCALE GENOMIC DNA]</scope>
    <source>
        <strain evidence="2 3">N10</strain>
    </source>
</reference>
<dbReference type="InterPro" id="IPR036736">
    <property type="entry name" value="ACP-like_sf"/>
</dbReference>
<protein>
    <recommendedName>
        <fullName evidence="1">Carrier domain-containing protein</fullName>
    </recommendedName>
</protein>
<evidence type="ECO:0000313" key="3">
    <source>
        <dbReference type="Proteomes" id="UP000490800"/>
    </source>
</evidence>
<dbReference type="Gene3D" id="1.10.1200.10">
    <property type="entry name" value="ACP-like"/>
    <property type="match status" value="1"/>
</dbReference>
<dbReference type="PROSITE" id="PS50075">
    <property type="entry name" value="CARRIER"/>
    <property type="match status" value="1"/>
</dbReference>
<dbReference type="SUPFAM" id="SSF47336">
    <property type="entry name" value="ACP-like"/>
    <property type="match status" value="1"/>
</dbReference>
<proteinExistence type="predicted"/>
<keyword evidence="3" id="KW-1185">Reference proteome</keyword>